<dbReference type="Proteomes" id="UP000528432">
    <property type="component" value="Unassembled WGS sequence"/>
</dbReference>
<keyword evidence="1" id="KW-0812">Transmembrane</keyword>
<keyword evidence="1" id="KW-0472">Membrane</keyword>
<gene>
    <name evidence="2" type="ORF">HMJ28_02575</name>
</gene>
<dbReference type="RefSeq" id="WP_171302836.1">
    <property type="nucleotide sequence ID" value="NZ_JABFIF010000002.1"/>
</dbReference>
<evidence type="ECO:0000313" key="2">
    <source>
        <dbReference type="EMBL" id="NOH15288.1"/>
    </source>
</evidence>
<evidence type="ECO:0000313" key="3">
    <source>
        <dbReference type="Proteomes" id="UP000528432"/>
    </source>
</evidence>
<accession>A0A7Y3V5Y0</accession>
<dbReference type="AlphaFoldDB" id="A0A7Y3V5Y0"/>
<comment type="caution">
    <text evidence="2">The sequence shown here is derived from an EMBL/GenBank/DDBJ whole genome shotgun (WGS) entry which is preliminary data.</text>
</comment>
<reference evidence="2 3" key="1">
    <citation type="submission" date="2020-05" db="EMBL/GenBank/DDBJ databases">
        <title>Draft genome sequence of Clostridium cochlearium strain AGROS13 isolated from a sheep dairy farm in New Zealand.</title>
        <authorList>
            <person name="Gupta T.B."/>
            <person name="Jauregui R."/>
            <person name="Risson A.N."/>
            <person name="Brightwell G."/>
            <person name="Maclean P."/>
        </authorList>
    </citation>
    <scope>NUCLEOTIDE SEQUENCE [LARGE SCALE GENOMIC DNA]</scope>
    <source>
        <strain evidence="2 3">AGROS13</strain>
    </source>
</reference>
<name>A0A7Y3V5Y0_CLOCO</name>
<organism evidence="2 3">
    <name type="scientific">Clostridium cochlearium</name>
    <dbReference type="NCBI Taxonomy" id="1494"/>
    <lineage>
        <taxon>Bacteria</taxon>
        <taxon>Bacillati</taxon>
        <taxon>Bacillota</taxon>
        <taxon>Clostridia</taxon>
        <taxon>Eubacteriales</taxon>
        <taxon>Clostridiaceae</taxon>
        <taxon>Clostridium</taxon>
    </lineage>
</organism>
<sequence length="56" mass="6681">MIIMAYCYVLIMIFYLIRDIFFNESGRIIISKKVSERISELFNISNDINIELSEEE</sequence>
<dbReference type="EMBL" id="JABFIF010000002">
    <property type="protein sequence ID" value="NOH15288.1"/>
    <property type="molecule type" value="Genomic_DNA"/>
</dbReference>
<feature type="transmembrane region" description="Helical" evidence="1">
    <location>
        <begin position="6"/>
        <end position="23"/>
    </location>
</feature>
<proteinExistence type="predicted"/>
<keyword evidence="1" id="KW-1133">Transmembrane helix</keyword>
<evidence type="ECO:0000256" key="1">
    <source>
        <dbReference type="SAM" id="Phobius"/>
    </source>
</evidence>
<protein>
    <submittedName>
        <fullName evidence="2">Uncharacterized protein</fullName>
    </submittedName>
</protein>